<evidence type="ECO:0000256" key="1">
    <source>
        <dbReference type="SAM" id="Phobius"/>
    </source>
</evidence>
<keyword evidence="1" id="KW-0812">Transmembrane</keyword>
<dbReference type="Proteomes" id="UP000285258">
    <property type="component" value="Unassembled WGS sequence"/>
</dbReference>
<dbReference type="EMBL" id="WKZA01000075">
    <property type="protein sequence ID" value="MSA95826.1"/>
    <property type="molecule type" value="Genomic_DNA"/>
</dbReference>
<reference evidence="4" key="1">
    <citation type="submission" date="2018-05" db="EMBL/GenBank/DDBJ databases">
        <title>Genome Sequencing of selected type strains of the family Eggerthellaceae.</title>
        <authorList>
            <person name="Danylec N."/>
            <person name="Stoll D.A."/>
            <person name="Doetsch A."/>
            <person name="Huch M."/>
        </authorList>
    </citation>
    <scope>NUCLEOTIDE SEQUENCE [LARGE SCALE GENOMIC DNA]</scope>
    <source>
        <strain evidence="4">DSM 27213</strain>
    </source>
</reference>
<dbReference type="Pfam" id="PF10066">
    <property type="entry name" value="DUF2304"/>
    <property type="match status" value="1"/>
</dbReference>
<dbReference type="RefSeq" id="WP_096226867.1">
    <property type="nucleotide sequence ID" value="NZ_CP168029.1"/>
</dbReference>
<reference evidence="3" key="2">
    <citation type="journal article" date="2019" name="Int. J. Syst. Evol. Microbiol.">
        <title>Gordonibacter faecihominis is a later heterotypic synonym of Gordonibacter urolithinfaciens.</title>
        <authorList>
            <person name="Danylec N."/>
            <person name="Stoll D.A."/>
            <person name="Huch M."/>
        </authorList>
    </citation>
    <scope>NUCLEOTIDE SEQUENCE</scope>
    <source>
        <strain evidence="3">DSM 27213</strain>
    </source>
</reference>
<keyword evidence="1" id="KW-0472">Membrane</keyword>
<organism evidence="3 4">
    <name type="scientific">Gordonibacter urolithinfaciens</name>
    <dbReference type="NCBI Taxonomy" id="1335613"/>
    <lineage>
        <taxon>Bacteria</taxon>
        <taxon>Bacillati</taxon>
        <taxon>Actinomycetota</taxon>
        <taxon>Coriobacteriia</taxon>
        <taxon>Eggerthellales</taxon>
        <taxon>Eggerthellaceae</taxon>
        <taxon>Gordonibacter</taxon>
    </lineage>
</organism>
<reference evidence="2 5" key="4">
    <citation type="journal article" date="2019" name="Nat. Med.">
        <title>A library of human gut bacterial isolates paired with longitudinal multiomics data enables mechanistic microbiome research.</title>
        <authorList>
            <person name="Poyet M."/>
            <person name="Groussin M."/>
            <person name="Gibbons S.M."/>
            <person name="Avila-Pacheco J."/>
            <person name="Jiang X."/>
            <person name="Kearney S.M."/>
            <person name="Perrotta A.R."/>
            <person name="Berdy B."/>
            <person name="Zhao S."/>
            <person name="Lieberman T.D."/>
            <person name="Swanson P.K."/>
            <person name="Smith M."/>
            <person name="Roesemann S."/>
            <person name="Alexander J.E."/>
            <person name="Rich S.A."/>
            <person name="Livny J."/>
            <person name="Vlamakis H."/>
            <person name="Clish C."/>
            <person name="Bullock K."/>
            <person name="Deik A."/>
            <person name="Scott J."/>
            <person name="Pierce K.A."/>
            <person name="Xavier R.J."/>
            <person name="Alm E.J."/>
        </authorList>
    </citation>
    <scope>NUCLEOTIDE SEQUENCE [LARGE SCALE GENOMIC DNA]</scope>
    <source>
        <strain evidence="2 5">BIOML-A1</strain>
    </source>
</reference>
<feature type="transmembrane region" description="Helical" evidence="1">
    <location>
        <begin position="6"/>
        <end position="24"/>
    </location>
</feature>
<feature type="transmembrane region" description="Helical" evidence="1">
    <location>
        <begin position="36"/>
        <end position="57"/>
    </location>
</feature>
<name>A0A423UGQ3_9ACTN</name>
<reference evidence="3" key="3">
    <citation type="journal article" date="2019" name="Microbiol. Resour. Announc.">
        <title>Draft Genome Sequences of Type Strains of Gordonibacter faecihominis, Paraeggerthella hongkongensis, Parvibacter caecicola,Slackia equolifaciens, Slackia faecicanis, and Slackia isoflavoniconvertens.</title>
        <authorList>
            <person name="Danylec N."/>
            <person name="Stoll D.A."/>
            <person name="Dotsch A."/>
            <person name="Huch M."/>
        </authorList>
    </citation>
    <scope>NUCLEOTIDE SEQUENCE</scope>
    <source>
        <strain evidence="3">DSM 27213</strain>
    </source>
</reference>
<sequence length="126" mass="14105">MTGPARILMIAICVLFIVYIITLVTKGKLLLKYSLLWLALSFFVCVFSMFPEPIYALSKLLGFELASNFIFIAAVFFLLVIALSLSVIASKQAAYTKTLIQEVALLKKEQSEFESSCDNSPTHEER</sequence>
<feature type="transmembrane region" description="Helical" evidence="1">
    <location>
        <begin position="69"/>
        <end position="89"/>
    </location>
</feature>
<dbReference type="AlphaFoldDB" id="A0A423UGQ3"/>
<dbReference type="EMBL" id="QIBW01000031">
    <property type="protein sequence ID" value="ROT87899.1"/>
    <property type="molecule type" value="Genomic_DNA"/>
</dbReference>
<accession>A0A423UGQ3</accession>
<proteinExistence type="predicted"/>
<evidence type="ECO:0000313" key="5">
    <source>
        <dbReference type="Proteomes" id="UP000462865"/>
    </source>
</evidence>
<gene>
    <name evidence="3" type="ORF">DMP12_14105</name>
    <name evidence="2" type="ORF">GKG38_12325</name>
</gene>
<comment type="caution">
    <text evidence="3">The sequence shown here is derived from an EMBL/GenBank/DDBJ whole genome shotgun (WGS) entry which is preliminary data.</text>
</comment>
<evidence type="ECO:0000313" key="2">
    <source>
        <dbReference type="EMBL" id="MSA95826.1"/>
    </source>
</evidence>
<dbReference type="InterPro" id="IPR019277">
    <property type="entry name" value="DUF2304"/>
</dbReference>
<evidence type="ECO:0000313" key="4">
    <source>
        <dbReference type="Proteomes" id="UP000285258"/>
    </source>
</evidence>
<dbReference type="Proteomes" id="UP000462865">
    <property type="component" value="Unassembled WGS sequence"/>
</dbReference>
<evidence type="ECO:0000313" key="3">
    <source>
        <dbReference type="EMBL" id="ROT87899.1"/>
    </source>
</evidence>
<keyword evidence="1" id="KW-1133">Transmembrane helix</keyword>
<protein>
    <submittedName>
        <fullName evidence="3">DUF2304 domain-containing protein</fullName>
    </submittedName>
    <submittedName>
        <fullName evidence="2">DUF2304 family protein</fullName>
    </submittedName>
</protein>